<dbReference type="InterPro" id="IPR051746">
    <property type="entry name" value="Kelch_domain_containing_8"/>
</dbReference>
<feature type="chain" id="PRO_5004975787" description="Kelch repeat-containing protein" evidence="3">
    <location>
        <begin position="26"/>
        <end position="261"/>
    </location>
</feature>
<comment type="caution">
    <text evidence="4">The sequence shown here is derived from an EMBL/GenBank/DDBJ whole genome shotgun (WGS) entry which is preliminary data.</text>
</comment>
<evidence type="ECO:0000256" key="1">
    <source>
        <dbReference type="ARBA" id="ARBA00022441"/>
    </source>
</evidence>
<protein>
    <recommendedName>
        <fullName evidence="6">Kelch repeat-containing protein</fullName>
    </recommendedName>
</protein>
<keyword evidence="2" id="KW-0677">Repeat</keyword>
<dbReference type="EMBL" id="ASPP01019049">
    <property type="protein sequence ID" value="ETO15531.1"/>
    <property type="molecule type" value="Genomic_DNA"/>
</dbReference>
<dbReference type="Proteomes" id="UP000023152">
    <property type="component" value="Unassembled WGS sequence"/>
</dbReference>
<dbReference type="InterPro" id="IPR006652">
    <property type="entry name" value="Kelch_1"/>
</dbReference>
<dbReference type="InterPro" id="IPR015915">
    <property type="entry name" value="Kelch-typ_b-propeller"/>
</dbReference>
<dbReference type="AlphaFoldDB" id="X6MPD6"/>
<proteinExistence type="predicted"/>
<dbReference type="Pfam" id="PF01344">
    <property type="entry name" value="Kelch_1"/>
    <property type="match status" value="1"/>
</dbReference>
<organism evidence="4 5">
    <name type="scientific">Reticulomyxa filosa</name>
    <dbReference type="NCBI Taxonomy" id="46433"/>
    <lineage>
        <taxon>Eukaryota</taxon>
        <taxon>Sar</taxon>
        <taxon>Rhizaria</taxon>
        <taxon>Retaria</taxon>
        <taxon>Foraminifera</taxon>
        <taxon>Monothalamids</taxon>
        <taxon>Reticulomyxidae</taxon>
        <taxon>Reticulomyxa</taxon>
    </lineage>
</organism>
<dbReference type="SUPFAM" id="SSF117281">
    <property type="entry name" value="Kelch motif"/>
    <property type="match status" value="1"/>
</dbReference>
<evidence type="ECO:0000313" key="5">
    <source>
        <dbReference type="Proteomes" id="UP000023152"/>
    </source>
</evidence>
<feature type="signal peptide" evidence="3">
    <location>
        <begin position="1"/>
        <end position="25"/>
    </location>
</feature>
<name>X6MPD6_RETFI</name>
<accession>X6MPD6</accession>
<keyword evidence="3" id="KW-0732">Signal</keyword>
<dbReference type="PANTHER" id="PTHR46260">
    <property type="entry name" value="RING-TYPE DOMAIN-CONTAINING PROTEIN"/>
    <property type="match status" value="1"/>
</dbReference>
<dbReference type="PANTHER" id="PTHR46260:SF3">
    <property type="entry name" value="RING-TYPE DOMAIN-CONTAINING PROTEIN"/>
    <property type="match status" value="1"/>
</dbReference>
<dbReference type="Gene3D" id="2.120.10.80">
    <property type="entry name" value="Kelch-type beta propeller"/>
    <property type="match status" value="1"/>
</dbReference>
<evidence type="ECO:0000313" key="4">
    <source>
        <dbReference type="EMBL" id="ETO15531.1"/>
    </source>
</evidence>
<reference evidence="4 5" key="1">
    <citation type="journal article" date="2013" name="Curr. Biol.">
        <title>The Genome of the Foraminiferan Reticulomyxa filosa.</title>
        <authorList>
            <person name="Glockner G."/>
            <person name="Hulsmann N."/>
            <person name="Schleicher M."/>
            <person name="Noegel A.A."/>
            <person name="Eichinger L."/>
            <person name="Gallinger C."/>
            <person name="Pawlowski J."/>
            <person name="Sierra R."/>
            <person name="Euteneuer U."/>
            <person name="Pillet L."/>
            <person name="Moustafa A."/>
            <person name="Platzer M."/>
            <person name="Groth M."/>
            <person name="Szafranski K."/>
            <person name="Schliwa M."/>
        </authorList>
    </citation>
    <scope>NUCLEOTIDE SEQUENCE [LARGE SCALE GENOMIC DNA]</scope>
</reference>
<keyword evidence="1" id="KW-0880">Kelch repeat</keyword>
<evidence type="ECO:0000256" key="2">
    <source>
        <dbReference type="ARBA" id="ARBA00022737"/>
    </source>
</evidence>
<sequence>MSLWYKMMSVSAFSLVLAWWKLASAAILTWELSSISMPEPLQSVAYGNDDEVGYFLGGYIPSPKYAGELEWTRSVYNYSFKDQTFSKYPRDNAPSYFAIPHQGSASIIEKAANTSTFNIYIVSPVNQKMSPTSSWIYNTKQNTFDDELMGNLPDAAQFPCVVGDNSNYMLYIIGGVTDTEPEGIKNMVAFNTSLYAWIPAQDFASMQTARYLSGCALFNDSIYIFGGCNQNSIALSSIERYDVFFGAFQTNKHLIGLVYQI</sequence>
<keyword evidence="5" id="KW-1185">Reference proteome</keyword>
<evidence type="ECO:0008006" key="6">
    <source>
        <dbReference type="Google" id="ProtNLM"/>
    </source>
</evidence>
<dbReference type="OrthoDB" id="10251809at2759"/>
<evidence type="ECO:0000256" key="3">
    <source>
        <dbReference type="SAM" id="SignalP"/>
    </source>
</evidence>
<gene>
    <name evidence="4" type="ORF">RFI_21834</name>
</gene>